<dbReference type="EMBL" id="JAERRI010000010">
    <property type="protein sequence ID" value="MBL1091658.1"/>
    <property type="molecule type" value="Genomic_DNA"/>
</dbReference>
<sequence length="199" mass="22026">MKSESSGPARHIDTGRWLAQFAGRILVVCPRCGGRAIVVPRPDLEAPRYFSELMFMPRRLVCAACGATDAWEAEVQGAALVGAALGGTEDPFFRQPLWLQTRCVGHILWAYNEEHIDELAAYVGAVLRQHTASPTMAMFPRLPLWLKRADNRAEVLAGLGRLRALAARSAPDERSDAAHRRDDRPRSGGSRFYRGGPYQ</sequence>
<name>A0ABS1MV31_9ACTN</name>
<dbReference type="Proteomes" id="UP000629371">
    <property type="component" value="Unassembled WGS sequence"/>
</dbReference>
<feature type="region of interest" description="Disordered" evidence="1">
    <location>
        <begin position="167"/>
        <end position="199"/>
    </location>
</feature>
<reference evidence="2 3" key="1">
    <citation type="submission" date="2021-01" db="EMBL/GenBank/DDBJ databases">
        <title>WGS of actinomycetes isolated from Thailand.</title>
        <authorList>
            <person name="Thawai C."/>
        </authorList>
    </citation>
    <scope>NUCLEOTIDE SEQUENCE [LARGE SCALE GENOMIC DNA]</scope>
    <source>
        <strain evidence="2 3">CH9-7</strain>
    </source>
</reference>
<protein>
    <recommendedName>
        <fullName evidence="4">TFIIB-type zinc ribbon-containing protein</fullName>
    </recommendedName>
</protein>
<organism evidence="2 3">
    <name type="scientific">Streptomyces siderophoricus</name>
    <dbReference type="NCBI Taxonomy" id="2802281"/>
    <lineage>
        <taxon>Bacteria</taxon>
        <taxon>Bacillati</taxon>
        <taxon>Actinomycetota</taxon>
        <taxon>Actinomycetes</taxon>
        <taxon>Kitasatosporales</taxon>
        <taxon>Streptomycetaceae</taxon>
        <taxon>Streptomyces</taxon>
    </lineage>
</organism>
<keyword evidence="3" id="KW-1185">Reference proteome</keyword>
<proteinExistence type="predicted"/>
<evidence type="ECO:0000313" key="3">
    <source>
        <dbReference type="Proteomes" id="UP000629371"/>
    </source>
</evidence>
<comment type="caution">
    <text evidence="2">The sequence shown here is derived from an EMBL/GenBank/DDBJ whole genome shotgun (WGS) entry which is preliminary data.</text>
</comment>
<feature type="compositionally biased region" description="Basic and acidic residues" evidence="1">
    <location>
        <begin position="170"/>
        <end position="186"/>
    </location>
</feature>
<evidence type="ECO:0000313" key="2">
    <source>
        <dbReference type="EMBL" id="MBL1091658.1"/>
    </source>
</evidence>
<accession>A0ABS1MV31</accession>
<gene>
    <name evidence="2" type="ORF">JK360_20035</name>
</gene>
<evidence type="ECO:0008006" key="4">
    <source>
        <dbReference type="Google" id="ProtNLM"/>
    </source>
</evidence>
<evidence type="ECO:0000256" key="1">
    <source>
        <dbReference type="SAM" id="MobiDB-lite"/>
    </source>
</evidence>